<gene>
    <name evidence="2" type="ORF">ACFO0A_04605</name>
</gene>
<dbReference type="Gene3D" id="2.60.120.590">
    <property type="entry name" value="Alpha-ketoglutarate-dependent dioxygenase AlkB-like"/>
    <property type="match status" value="1"/>
</dbReference>
<keyword evidence="2" id="KW-0223">Dioxygenase</keyword>
<evidence type="ECO:0000259" key="1">
    <source>
        <dbReference type="PROSITE" id="PS51471"/>
    </source>
</evidence>
<comment type="caution">
    <text evidence="2">The sequence shown here is derived from an EMBL/GenBank/DDBJ whole genome shotgun (WGS) entry which is preliminary data.</text>
</comment>
<dbReference type="EMBL" id="JBHSDR010000003">
    <property type="protein sequence ID" value="MFC4294336.1"/>
    <property type="molecule type" value="Genomic_DNA"/>
</dbReference>
<evidence type="ECO:0000313" key="3">
    <source>
        <dbReference type="Proteomes" id="UP001595828"/>
    </source>
</evidence>
<dbReference type="Proteomes" id="UP001595828">
    <property type="component" value="Unassembled WGS sequence"/>
</dbReference>
<dbReference type="PROSITE" id="PS51471">
    <property type="entry name" value="FE2OG_OXY"/>
    <property type="match status" value="1"/>
</dbReference>
<dbReference type="SUPFAM" id="SSF51197">
    <property type="entry name" value="Clavaminate synthase-like"/>
    <property type="match status" value="1"/>
</dbReference>
<organism evidence="2 3">
    <name type="scientific">Novosphingobium tardum</name>
    <dbReference type="NCBI Taxonomy" id="1538021"/>
    <lineage>
        <taxon>Bacteria</taxon>
        <taxon>Pseudomonadati</taxon>
        <taxon>Pseudomonadota</taxon>
        <taxon>Alphaproteobacteria</taxon>
        <taxon>Sphingomonadales</taxon>
        <taxon>Sphingomonadaceae</taxon>
        <taxon>Novosphingobium</taxon>
    </lineage>
</organism>
<dbReference type="InterPro" id="IPR027450">
    <property type="entry name" value="AlkB-like"/>
</dbReference>
<feature type="domain" description="Fe2OG dioxygenase" evidence="1">
    <location>
        <begin position="103"/>
        <end position="194"/>
    </location>
</feature>
<name>A0ABV8RLT7_9SPHN</name>
<protein>
    <submittedName>
        <fullName evidence="2">Alpha-ketoglutarate-dependent dioxygenase AlkB</fullName>
    </submittedName>
</protein>
<keyword evidence="2" id="KW-0560">Oxidoreductase</keyword>
<dbReference type="Pfam" id="PF13532">
    <property type="entry name" value="2OG-FeII_Oxy_2"/>
    <property type="match status" value="1"/>
</dbReference>
<proteinExistence type="predicted"/>
<reference evidence="3" key="1">
    <citation type="journal article" date="2019" name="Int. J. Syst. Evol. Microbiol.">
        <title>The Global Catalogue of Microorganisms (GCM) 10K type strain sequencing project: providing services to taxonomists for standard genome sequencing and annotation.</title>
        <authorList>
            <consortium name="The Broad Institute Genomics Platform"/>
            <consortium name="The Broad Institute Genome Sequencing Center for Infectious Disease"/>
            <person name="Wu L."/>
            <person name="Ma J."/>
        </authorList>
    </citation>
    <scope>NUCLEOTIDE SEQUENCE [LARGE SCALE GENOMIC DNA]</scope>
    <source>
        <strain evidence="3">CGMCC 1.12989</strain>
    </source>
</reference>
<dbReference type="InterPro" id="IPR037151">
    <property type="entry name" value="AlkB-like_sf"/>
</dbReference>
<dbReference type="GO" id="GO:0051213">
    <property type="term" value="F:dioxygenase activity"/>
    <property type="evidence" value="ECO:0007669"/>
    <property type="project" value="UniProtKB-KW"/>
</dbReference>
<accession>A0ABV8RLT7</accession>
<keyword evidence="3" id="KW-1185">Reference proteome</keyword>
<dbReference type="InterPro" id="IPR005123">
    <property type="entry name" value="Oxoglu/Fe-dep_dioxygenase_dom"/>
</dbReference>
<evidence type="ECO:0000313" key="2">
    <source>
        <dbReference type="EMBL" id="MFC4294336.1"/>
    </source>
</evidence>
<dbReference type="PANTHER" id="PTHR12463">
    <property type="entry name" value="OXYGENASE-RELATED"/>
    <property type="match status" value="1"/>
</dbReference>
<sequence>MTALQPDLFGAAEPETAAPPVPGIATFADVVDPDEERALIGRIDAAGLAPFRFQGWEGKRLTASFGHSYDFERGRVLEAPPMPVWLEPLRSRAALRCGLDPASLVQALVIRYDPGAGIGWHRDRPQFGTVIGLSLGAPAVLRLRRRTTSGFTRAALPLPPRALYCLDGEARSQWEHSIVPLEQTRWSITFRTMAKPPER</sequence>
<dbReference type="InterPro" id="IPR032857">
    <property type="entry name" value="ALKBH4"/>
</dbReference>
<dbReference type="PANTHER" id="PTHR12463:SF1">
    <property type="entry name" value="2-OXOGLUTARATE AND FE-DEPENDENT OXYGENASE FAMILY PROTEIN"/>
    <property type="match status" value="1"/>
</dbReference>
<dbReference type="RefSeq" id="WP_379537791.1">
    <property type="nucleotide sequence ID" value="NZ_JBHSDR010000003.1"/>
</dbReference>